<dbReference type="AlphaFoldDB" id="A0A8T0RTQ9"/>
<sequence>MHPPLLKAVAGRPKTERHKGGSDNKRKKGRHQCPICKDYGHHWHKCKKGSKEDIEAMKAVRGPPKKRKGSRTTNQGSIVPWEDEAPAASMSFPPPSQTLESTTSTKRKNVVSCSEASKSQSLGISSKKMGNHGNSTSAA</sequence>
<protein>
    <submittedName>
        <fullName evidence="2">Uncharacterized protein</fullName>
    </submittedName>
</protein>
<evidence type="ECO:0000256" key="1">
    <source>
        <dbReference type="SAM" id="MobiDB-lite"/>
    </source>
</evidence>
<proteinExistence type="predicted"/>
<gene>
    <name evidence="2" type="ORF">PVAP13_5NG224767</name>
</gene>
<accession>A0A8T0RTQ9</accession>
<dbReference type="Proteomes" id="UP000823388">
    <property type="component" value="Chromosome 5N"/>
</dbReference>
<name>A0A8T0RTQ9_PANVG</name>
<reference evidence="2" key="1">
    <citation type="submission" date="2020-05" db="EMBL/GenBank/DDBJ databases">
        <title>WGS assembly of Panicum virgatum.</title>
        <authorList>
            <person name="Lovell J.T."/>
            <person name="Jenkins J."/>
            <person name="Shu S."/>
            <person name="Juenger T.E."/>
            <person name="Schmutz J."/>
        </authorList>
    </citation>
    <scope>NUCLEOTIDE SEQUENCE</scope>
    <source>
        <strain evidence="2">AP13</strain>
    </source>
</reference>
<feature type="compositionally biased region" description="Basic and acidic residues" evidence="1">
    <location>
        <begin position="49"/>
        <end position="58"/>
    </location>
</feature>
<dbReference type="EMBL" id="CM029046">
    <property type="protein sequence ID" value="KAG2588824.1"/>
    <property type="molecule type" value="Genomic_DNA"/>
</dbReference>
<feature type="region of interest" description="Disordered" evidence="1">
    <location>
        <begin position="1"/>
        <end position="139"/>
    </location>
</feature>
<comment type="caution">
    <text evidence="2">The sequence shown here is derived from an EMBL/GenBank/DDBJ whole genome shotgun (WGS) entry which is preliminary data.</text>
</comment>
<evidence type="ECO:0000313" key="3">
    <source>
        <dbReference type="Proteomes" id="UP000823388"/>
    </source>
</evidence>
<organism evidence="2 3">
    <name type="scientific">Panicum virgatum</name>
    <name type="common">Blackwell switchgrass</name>
    <dbReference type="NCBI Taxonomy" id="38727"/>
    <lineage>
        <taxon>Eukaryota</taxon>
        <taxon>Viridiplantae</taxon>
        <taxon>Streptophyta</taxon>
        <taxon>Embryophyta</taxon>
        <taxon>Tracheophyta</taxon>
        <taxon>Spermatophyta</taxon>
        <taxon>Magnoliopsida</taxon>
        <taxon>Liliopsida</taxon>
        <taxon>Poales</taxon>
        <taxon>Poaceae</taxon>
        <taxon>PACMAD clade</taxon>
        <taxon>Panicoideae</taxon>
        <taxon>Panicodae</taxon>
        <taxon>Paniceae</taxon>
        <taxon>Panicinae</taxon>
        <taxon>Panicum</taxon>
        <taxon>Panicum sect. Hiantes</taxon>
    </lineage>
</organism>
<evidence type="ECO:0000313" key="2">
    <source>
        <dbReference type="EMBL" id="KAG2588824.1"/>
    </source>
</evidence>
<keyword evidence="3" id="KW-1185">Reference proteome</keyword>
<feature type="compositionally biased region" description="Polar residues" evidence="1">
    <location>
        <begin position="111"/>
        <end position="124"/>
    </location>
</feature>